<dbReference type="GO" id="GO:0008422">
    <property type="term" value="F:beta-glucosidase activity"/>
    <property type="evidence" value="ECO:0007669"/>
    <property type="project" value="UniProtKB-EC"/>
</dbReference>
<evidence type="ECO:0000256" key="16">
    <source>
        <dbReference type="ARBA" id="ARBA00041601"/>
    </source>
</evidence>
<evidence type="ECO:0000256" key="4">
    <source>
        <dbReference type="ARBA" id="ARBA00005336"/>
    </source>
</evidence>
<dbReference type="InterPro" id="IPR013783">
    <property type="entry name" value="Ig-like_fold"/>
</dbReference>
<keyword evidence="12" id="KW-0624">Polysaccharide degradation</keyword>
<proteinExistence type="inferred from homology"/>
<evidence type="ECO:0000313" key="20">
    <source>
        <dbReference type="EMBL" id="KAF9629159.1"/>
    </source>
</evidence>
<evidence type="ECO:0000256" key="12">
    <source>
        <dbReference type="ARBA" id="ARBA00023326"/>
    </source>
</evidence>
<dbReference type="InterPro" id="IPR002772">
    <property type="entry name" value="Glyco_hydro_3_C"/>
</dbReference>
<protein>
    <recommendedName>
        <fullName evidence="14">Probable beta-glucosidase G</fullName>
        <ecNumber evidence="5">3.2.1.21</ecNumber>
    </recommendedName>
    <alternativeName>
        <fullName evidence="15">Beta-D-glucoside glucohydrolase G</fullName>
    </alternativeName>
    <alternativeName>
        <fullName evidence="16">Cellobiase G</fullName>
    </alternativeName>
    <alternativeName>
        <fullName evidence="17">Gentiobiase G</fullName>
    </alternativeName>
</protein>
<dbReference type="Proteomes" id="UP000627934">
    <property type="component" value="Unassembled WGS sequence"/>
</dbReference>
<comment type="similarity">
    <text evidence="4">Belongs to the glycosyl hydrolase 3 family.</text>
</comment>
<comment type="subcellular location">
    <subcellularLocation>
        <location evidence="2">Secreted</location>
    </subcellularLocation>
</comment>
<dbReference type="InterPro" id="IPR050288">
    <property type="entry name" value="Cellulose_deg_GH3"/>
</dbReference>
<comment type="pathway">
    <text evidence="3">Glycan metabolism; cellulose degradation.</text>
</comment>
<keyword evidence="9" id="KW-0325">Glycoprotein</keyword>
<dbReference type="PRINTS" id="PR00133">
    <property type="entry name" value="GLHYDRLASE3"/>
</dbReference>
<dbReference type="Pfam" id="PF00933">
    <property type="entry name" value="Glyco_hydro_3"/>
    <property type="match status" value="1"/>
</dbReference>
<dbReference type="Gene3D" id="2.60.40.10">
    <property type="entry name" value="Immunoglobulins"/>
    <property type="match status" value="1"/>
</dbReference>
<sequence>MFLLSAAVLIYLAYLQLYATAADTATSDYPYLTSPDVFPSPNATGAGGWDNAFDQANAFVARLNLTEKAMLVTGYLGGPCVGNIAAIPRVNFRGICLQDGPNAIRTADKATVFPAGLTVAASWDKDIFYQRGVAIGEEFRGKGAHVYLGPVAGPLGRHPLGGRNWEGFSPDPYLTGVAMSGTIKGVQQTGVQACAKHFIGNEQETRRSSEDDGSVEAFSANIDDRTLHELYLWPFADSVKAGVASFMCSYNRLNQTYACENSKILNGVLKTELGFQGHVMSDWFATHSGVRSIESGLDMNMPGPINQASIYTGESFFGGNVTRAVSNGSLPEWRVDDMVRRIMTPYFLLGQDSEEFPSVDPSSMGVMAAIYGRLQTVMGMIGGMPEARDVRGNHGDLVRKWAAASTVLLKNTNETLPLNSPRNLGVFGNDAPDATEGSIPPENFVTGTLSIGGGSGSGRLSSIVSPLEALKARAKKDGTYLQYITDNSKSAANDFSGIYPIPEVCLVFLKTWAKEGEDRTTFEADWNSTAVVNNVASFCPKTVVVTHSGGINTMPWADNPNVTAILAAHYPGEQSGNAIVDVLYGDANPSGKLPYTIARNESDYNTPIFNITGPQANESAAWQANYEEGLMIDYRHFDAQEIEPLYEFGFGLSYTTFEISGDLSVAKVVNSVSGFPTAVSAVSPGGNPELFATVLNASTQVTNTGDTPGAAVVQLYVSFPEDSVPEGTPVRVLRGFEKVLLQPSEVQPVNFNLTRRDLSVWDVEAQDWKILPGEYNIRVGFSSRDLRADATVSLL</sequence>
<evidence type="ECO:0000256" key="17">
    <source>
        <dbReference type="ARBA" id="ARBA00041808"/>
    </source>
</evidence>
<dbReference type="InterPro" id="IPR036881">
    <property type="entry name" value="Glyco_hydro_3_C_sf"/>
</dbReference>
<feature type="domain" description="Fibronectin type III-like" evidence="19">
    <location>
        <begin position="711"/>
        <end position="783"/>
    </location>
</feature>
<evidence type="ECO:0000256" key="15">
    <source>
        <dbReference type="ARBA" id="ARBA00041276"/>
    </source>
</evidence>
<evidence type="ECO:0000256" key="3">
    <source>
        <dbReference type="ARBA" id="ARBA00004987"/>
    </source>
</evidence>
<dbReference type="InterPro" id="IPR036962">
    <property type="entry name" value="Glyco_hydro_3_N_sf"/>
</dbReference>
<evidence type="ECO:0000256" key="5">
    <source>
        <dbReference type="ARBA" id="ARBA00012744"/>
    </source>
</evidence>
<evidence type="ECO:0000256" key="13">
    <source>
        <dbReference type="ARBA" id="ARBA00024983"/>
    </source>
</evidence>
<dbReference type="Pfam" id="PF14310">
    <property type="entry name" value="Fn3-like"/>
    <property type="match status" value="1"/>
</dbReference>
<evidence type="ECO:0000256" key="2">
    <source>
        <dbReference type="ARBA" id="ARBA00004613"/>
    </source>
</evidence>
<keyword evidence="7 18" id="KW-0732">Signal</keyword>
<dbReference type="InterPro" id="IPR001764">
    <property type="entry name" value="Glyco_hydro_3_N"/>
</dbReference>
<reference evidence="20" key="2">
    <citation type="journal article" date="2018" name="DNA Res.">
        <title>Comparative genome and transcriptome analyses reveal adaptations to opportunistic infections in woody plant degrading pathogens of Botryosphaeriaceae.</title>
        <authorList>
            <person name="Yan J.Y."/>
            <person name="Zhao W.S."/>
            <person name="Chen Z."/>
            <person name="Xing Q.K."/>
            <person name="Zhang W."/>
            <person name="Chethana K.W.T."/>
            <person name="Xue M.F."/>
            <person name="Xu J.P."/>
            <person name="Phillips A.J.L."/>
            <person name="Wang Y."/>
            <person name="Liu J.H."/>
            <person name="Liu M."/>
            <person name="Zhou Y."/>
            <person name="Jayawardena R.S."/>
            <person name="Manawasinghe I.S."/>
            <person name="Huang J.B."/>
            <person name="Qiao G.H."/>
            <person name="Fu C.Y."/>
            <person name="Guo F.F."/>
            <person name="Dissanayake A.J."/>
            <person name="Peng Y.L."/>
            <person name="Hyde K.D."/>
            <person name="Li X.H."/>
        </authorList>
    </citation>
    <scope>NUCLEOTIDE SEQUENCE</scope>
    <source>
        <strain evidence="20">CSS-01s</strain>
    </source>
</reference>
<evidence type="ECO:0000313" key="21">
    <source>
        <dbReference type="Proteomes" id="UP000627934"/>
    </source>
</evidence>
<dbReference type="Pfam" id="PF01915">
    <property type="entry name" value="Glyco_hydro_3_C"/>
    <property type="match status" value="1"/>
</dbReference>
<reference evidence="20" key="1">
    <citation type="submission" date="2016-08" db="EMBL/GenBank/DDBJ databases">
        <authorList>
            <person name="Yan J."/>
        </authorList>
    </citation>
    <scope>NUCLEOTIDE SEQUENCE</scope>
    <source>
        <strain evidence="20">CSS-01s</strain>
    </source>
</reference>
<evidence type="ECO:0000256" key="10">
    <source>
        <dbReference type="ARBA" id="ARBA00023277"/>
    </source>
</evidence>
<evidence type="ECO:0000256" key="6">
    <source>
        <dbReference type="ARBA" id="ARBA00022525"/>
    </source>
</evidence>
<dbReference type="PANTHER" id="PTHR42715:SF12">
    <property type="entry name" value="BETA-GLUCOSIDASE G-RELATED"/>
    <property type="match status" value="1"/>
</dbReference>
<keyword evidence="6" id="KW-0964">Secreted</keyword>
<dbReference type="InterPro" id="IPR017853">
    <property type="entry name" value="GH"/>
</dbReference>
<dbReference type="SMART" id="SM01217">
    <property type="entry name" value="Fn3_like"/>
    <property type="match status" value="1"/>
</dbReference>
<dbReference type="FunFam" id="3.20.20.300:FF:000002">
    <property type="entry name" value="Probable beta-glucosidase"/>
    <property type="match status" value="1"/>
</dbReference>
<keyword evidence="10" id="KW-0119">Carbohydrate metabolism</keyword>
<dbReference type="GO" id="GO:0005576">
    <property type="term" value="C:extracellular region"/>
    <property type="evidence" value="ECO:0007669"/>
    <property type="project" value="UniProtKB-SubCell"/>
</dbReference>
<dbReference type="EMBL" id="MDYX01000024">
    <property type="protein sequence ID" value="KAF9629159.1"/>
    <property type="molecule type" value="Genomic_DNA"/>
</dbReference>
<feature type="signal peptide" evidence="18">
    <location>
        <begin position="1"/>
        <end position="21"/>
    </location>
</feature>
<evidence type="ECO:0000256" key="11">
    <source>
        <dbReference type="ARBA" id="ARBA00023295"/>
    </source>
</evidence>
<organism evidence="20 21">
    <name type="scientific">Lasiodiplodia theobromae</name>
    <dbReference type="NCBI Taxonomy" id="45133"/>
    <lineage>
        <taxon>Eukaryota</taxon>
        <taxon>Fungi</taxon>
        <taxon>Dikarya</taxon>
        <taxon>Ascomycota</taxon>
        <taxon>Pezizomycotina</taxon>
        <taxon>Dothideomycetes</taxon>
        <taxon>Dothideomycetes incertae sedis</taxon>
        <taxon>Botryosphaeriales</taxon>
        <taxon>Botryosphaeriaceae</taxon>
        <taxon>Lasiodiplodia</taxon>
    </lineage>
</organism>
<name>A0A8H7IMU3_9PEZI</name>
<evidence type="ECO:0000256" key="18">
    <source>
        <dbReference type="SAM" id="SignalP"/>
    </source>
</evidence>
<keyword evidence="11" id="KW-0326">Glycosidase</keyword>
<evidence type="ECO:0000256" key="14">
    <source>
        <dbReference type="ARBA" id="ARBA00039579"/>
    </source>
</evidence>
<comment type="catalytic activity">
    <reaction evidence="1">
        <text>Hydrolysis of terminal, non-reducing beta-D-glucosyl residues with release of beta-D-glucose.</text>
        <dbReference type="EC" id="3.2.1.21"/>
    </reaction>
</comment>
<evidence type="ECO:0000256" key="7">
    <source>
        <dbReference type="ARBA" id="ARBA00022729"/>
    </source>
</evidence>
<accession>A0A8H7IMU3</accession>
<keyword evidence="8" id="KW-0378">Hydrolase</keyword>
<dbReference type="Gene3D" id="3.40.50.1700">
    <property type="entry name" value="Glycoside hydrolase family 3 C-terminal domain"/>
    <property type="match status" value="1"/>
</dbReference>
<evidence type="ECO:0000259" key="19">
    <source>
        <dbReference type="SMART" id="SM01217"/>
    </source>
</evidence>
<dbReference type="EC" id="3.2.1.21" evidence="5"/>
<dbReference type="SUPFAM" id="SSF52279">
    <property type="entry name" value="Beta-D-glucan exohydrolase, C-terminal domain"/>
    <property type="match status" value="1"/>
</dbReference>
<dbReference type="AlphaFoldDB" id="A0A8H7IMU3"/>
<dbReference type="GO" id="GO:0009251">
    <property type="term" value="P:glucan catabolic process"/>
    <property type="evidence" value="ECO:0007669"/>
    <property type="project" value="TreeGrafter"/>
</dbReference>
<dbReference type="SUPFAM" id="SSF51445">
    <property type="entry name" value="(Trans)glycosidases"/>
    <property type="match status" value="1"/>
</dbReference>
<evidence type="ECO:0000256" key="9">
    <source>
        <dbReference type="ARBA" id="ARBA00023180"/>
    </source>
</evidence>
<evidence type="ECO:0000256" key="1">
    <source>
        <dbReference type="ARBA" id="ARBA00000448"/>
    </source>
</evidence>
<evidence type="ECO:0000256" key="8">
    <source>
        <dbReference type="ARBA" id="ARBA00022801"/>
    </source>
</evidence>
<comment type="function">
    <text evidence="13">Beta-glucosidases are one of a number of cellulolytic enzymes involved in the degradation of cellulosic biomass. Catalyzes the last step releasing glucose from the inhibitory cellobiose.</text>
</comment>
<dbReference type="Gene3D" id="3.20.20.300">
    <property type="entry name" value="Glycoside hydrolase, family 3, N-terminal domain"/>
    <property type="match status" value="1"/>
</dbReference>
<dbReference type="InterPro" id="IPR026891">
    <property type="entry name" value="Fn3-like"/>
</dbReference>
<gene>
    <name evidence="20" type="ORF">BFW01_g10362</name>
</gene>
<dbReference type="PANTHER" id="PTHR42715">
    <property type="entry name" value="BETA-GLUCOSIDASE"/>
    <property type="match status" value="1"/>
</dbReference>
<feature type="chain" id="PRO_5034317049" description="Probable beta-glucosidase G" evidence="18">
    <location>
        <begin position="22"/>
        <end position="795"/>
    </location>
</feature>
<comment type="caution">
    <text evidence="20">The sequence shown here is derived from an EMBL/GenBank/DDBJ whole genome shotgun (WGS) entry which is preliminary data.</text>
</comment>